<gene>
    <name evidence="10" type="ORF">NXF25_005141</name>
</gene>
<dbReference type="Pfam" id="PF00028">
    <property type="entry name" value="Cadherin"/>
    <property type="match status" value="2"/>
</dbReference>
<evidence type="ECO:0000313" key="10">
    <source>
        <dbReference type="EMBL" id="KAK9406367.1"/>
    </source>
</evidence>
<sequence length="871" mass="97300">MQRLGLVEWDRPLLLFLLLMAWTRDPNFGAEAVVFRDLPKTVELEDNAESNSLVTTISVNCTTSYDVPHTSLKSVNPVSSFFNFLNTLSTGNYELRLSPSAALDARVVNLYALTFTANCGGRTQDAQLFVQVNEAKRLVCNKGYTDIGRPPIQVSEDVRPGETIFTTVLTRRGTGRLTFTIEDSSLPFVITSEGILQAPATGFTREQAGKTFSLKIAVTDDASRSCKVPLFIQVIPVHHNKVSFTKSSVARSIRENVPPLSNITQVHASGDNVLYQIISPSTNSFTIDPVSGIIKTTYYLDLKRNPSLASTQLEVKAYDMFNHADHATIIVNITVKQENLEGPLCSPAVFVTEIPENISVGRTILSLSCYDPESMNSSLKYNIVDQNPPYSFKMNGPNLQVNGSLDYDSESMETLNFQYQATILVIDEGSPAQTTTVPVLVTVRRVNEFYPKCSKLVFSVPENTEYGYSIGNVNGTDQDYPFNNIEYSIMDADAGVFYISTYTGQLHVLLPLDYENQKVYHLPVILKDLENEAAPGTQKTTTCNVTIYVQDVNDRPPVCKEPFLQFSIYSTQARNIKVTDINCEDEERGTKLAYNIVRGNVNGRFRMVGQTLFPNTFSYRPDGIYDPLVFVLLVEVTDSDSSPRFSTTVTVVVNVIPWATTVPTTTTTSTTVPKKPIVLHRTVTYWAPDPWFVVVLTLTGILFFSALGLLFWQFCRRKSPGEISQPLLQNKNKEAGENYKVTEEARKQKREDITDLQSLEQQFDGRAQDPISGQYYLFDSSTGARRWRALENRRRGSSRRRRREFGEVTVTWTLGATVAMTAECPPSRRRHLVVDSNCREQVREVLKPAWGDPAAAPPRPGRGKFTLAVGA</sequence>
<dbReference type="FunFam" id="2.60.40.60:FF:000300">
    <property type="entry name" value="Cadherin related family member 4"/>
    <property type="match status" value="1"/>
</dbReference>
<organism evidence="10 11">
    <name type="scientific">Crotalus adamanteus</name>
    <name type="common">Eastern diamondback rattlesnake</name>
    <dbReference type="NCBI Taxonomy" id="8729"/>
    <lineage>
        <taxon>Eukaryota</taxon>
        <taxon>Metazoa</taxon>
        <taxon>Chordata</taxon>
        <taxon>Craniata</taxon>
        <taxon>Vertebrata</taxon>
        <taxon>Euteleostomi</taxon>
        <taxon>Lepidosauria</taxon>
        <taxon>Squamata</taxon>
        <taxon>Bifurcata</taxon>
        <taxon>Unidentata</taxon>
        <taxon>Episquamata</taxon>
        <taxon>Toxicofera</taxon>
        <taxon>Serpentes</taxon>
        <taxon>Colubroidea</taxon>
        <taxon>Viperidae</taxon>
        <taxon>Crotalinae</taxon>
        <taxon>Crotalus</taxon>
    </lineage>
</organism>
<dbReference type="CDD" id="cd11304">
    <property type="entry name" value="Cadherin_repeat"/>
    <property type="match status" value="3"/>
</dbReference>
<keyword evidence="8" id="KW-0732">Signal</keyword>
<dbReference type="GO" id="GO:0016342">
    <property type="term" value="C:catenin complex"/>
    <property type="evidence" value="ECO:0007669"/>
    <property type="project" value="TreeGrafter"/>
</dbReference>
<dbReference type="InterPro" id="IPR002126">
    <property type="entry name" value="Cadherin-like_dom"/>
</dbReference>
<feature type="region of interest" description="Disordered" evidence="6">
    <location>
        <begin position="850"/>
        <end position="871"/>
    </location>
</feature>
<feature type="chain" id="PRO_5043362626" evidence="8">
    <location>
        <begin position="30"/>
        <end position="871"/>
    </location>
</feature>
<evidence type="ECO:0000256" key="4">
    <source>
        <dbReference type="ARBA" id="ARBA00023136"/>
    </source>
</evidence>
<keyword evidence="4 7" id="KW-0472">Membrane</keyword>
<name>A0AAW1BXU5_CROAD</name>
<dbReference type="InterPro" id="IPR015919">
    <property type="entry name" value="Cadherin-like_sf"/>
</dbReference>
<evidence type="ECO:0000313" key="11">
    <source>
        <dbReference type="Proteomes" id="UP001474421"/>
    </source>
</evidence>
<dbReference type="PANTHER" id="PTHR24027">
    <property type="entry name" value="CADHERIN-23"/>
    <property type="match status" value="1"/>
</dbReference>
<feature type="domain" description="Cadherin" evidence="9">
    <location>
        <begin position="245"/>
        <end position="349"/>
    </location>
</feature>
<dbReference type="PRINTS" id="PR00205">
    <property type="entry name" value="CADHERIN"/>
</dbReference>
<feature type="signal peptide" evidence="8">
    <location>
        <begin position="1"/>
        <end position="29"/>
    </location>
</feature>
<feature type="domain" description="Cadherin" evidence="9">
    <location>
        <begin position="346"/>
        <end position="453"/>
    </location>
</feature>
<evidence type="ECO:0000256" key="5">
    <source>
        <dbReference type="PROSITE-ProRule" id="PRU00043"/>
    </source>
</evidence>
<dbReference type="GO" id="GO:0007156">
    <property type="term" value="P:homophilic cell adhesion via plasma membrane adhesion molecules"/>
    <property type="evidence" value="ECO:0007669"/>
    <property type="project" value="InterPro"/>
</dbReference>
<protein>
    <submittedName>
        <fullName evidence="10">Cadherin-related family member 4</fullName>
    </submittedName>
</protein>
<dbReference type="GO" id="GO:0016477">
    <property type="term" value="P:cell migration"/>
    <property type="evidence" value="ECO:0007669"/>
    <property type="project" value="TreeGrafter"/>
</dbReference>
<evidence type="ECO:0000256" key="1">
    <source>
        <dbReference type="ARBA" id="ARBA00004370"/>
    </source>
</evidence>
<dbReference type="Gene3D" id="2.60.40.60">
    <property type="entry name" value="Cadherins"/>
    <property type="match status" value="4"/>
</dbReference>
<evidence type="ECO:0000256" key="7">
    <source>
        <dbReference type="SAM" id="Phobius"/>
    </source>
</evidence>
<keyword evidence="3 5" id="KW-0106">Calcium</keyword>
<dbReference type="GO" id="GO:0045296">
    <property type="term" value="F:cadherin binding"/>
    <property type="evidence" value="ECO:0007669"/>
    <property type="project" value="TreeGrafter"/>
</dbReference>
<dbReference type="PANTHER" id="PTHR24027:SF441">
    <property type="entry name" value="CADHERIN DOMAIN-CONTAINING PROTEIN"/>
    <property type="match status" value="1"/>
</dbReference>
<dbReference type="InterPro" id="IPR039808">
    <property type="entry name" value="Cadherin"/>
</dbReference>
<reference evidence="10 11" key="1">
    <citation type="journal article" date="2024" name="Proc. Natl. Acad. Sci. U.S.A.">
        <title>The genetic regulatory architecture and epigenomic basis for age-related changes in rattlesnake venom.</title>
        <authorList>
            <person name="Hogan M.P."/>
            <person name="Holding M.L."/>
            <person name="Nystrom G.S."/>
            <person name="Colston T.J."/>
            <person name="Bartlett D.A."/>
            <person name="Mason A.J."/>
            <person name="Ellsworth S.A."/>
            <person name="Rautsaw R.M."/>
            <person name="Lawrence K.C."/>
            <person name="Strickland J.L."/>
            <person name="He B."/>
            <person name="Fraser P."/>
            <person name="Margres M.J."/>
            <person name="Gilbert D.M."/>
            <person name="Gibbs H.L."/>
            <person name="Parkinson C.L."/>
            <person name="Rokyta D.R."/>
        </authorList>
    </citation>
    <scope>NUCLEOTIDE SEQUENCE [LARGE SCALE GENOMIC DNA]</scope>
    <source>
        <strain evidence="10">DRR0105</strain>
    </source>
</reference>
<evidence type="ECO:0000256" key="2">
    <source>
        <dbReference type="ARBA" id="ARBA00022737"/>
    </source>
</evidence>
<keyword evidence="2" id="KW-0677">Repeat</keyword>
<feature type="transmembrane region" description="Helical" evidence="7">
    <location>
        <begin position="691"/>
        <end position="712"/>
    </location>
</feature>
<keyword evidence="11" id="KW-1185">Reference proteome</keyword>
<evidence type="ECO:0000259" key="9">
    <source>
        <dbReference type="PROSITE" id="PS50268"/>
    </source>
</evidence>
<dbReference type="SMART" id="SM00112">
    <property type="entry name" value="CA"/>
    <property type="match status" value="4"/>
</dbReference>
<dbReference type="Proteomes" id="UP001474421">
    <property type="component" value="Unassembled WGS sequence"/>
</dbReference>
<accession>A0AAW1BXU5</accession>
<comment type="subcellular location">
    <subcellularLocation>
        <location evidence="1">Membrane</location>
    </subcellularLocation>
</comment>
<dbReference type="AlphaFoldDB" id="A0AAW1BXU5"/>
<evidence type="ECO:0000256" key="3">
    <source>
        <dbReference type="ARBA" id="ARBA00022837"/>
    </source>
</evidence>
<comment type="caution">
    <text evidence="10">The sequence shown here is derived from an EMBL/GenBank/DDBJ whole genome shotgun (WGS) entry which is preliminary data.</text>
</comment>
<keyword evidence="7" id="KW-1133">Transmembrane helix</keyword>
<dbReference type="GO" id="GO:0005509">
    <property type="term" value="F:calcium ion binding"/>
    <property type="evidence" value="ECO:0007669"/>
    <property type="project" value="UniProtKB-UniRule"/>
</dbReference>
<evidence type="ECO:0000256" key="6">
    <source>
        <dbReference type="SAM" id="MobiDB-lite"/>
    </source>
</evidence>
<dbReference type="SUPFAM" id="SSF49313">
    <property type="entry name" value="Cadherin-like"/>
    <property type="match status" value="5"/>
</dbReference>
<dbReference type="GO" id="GO:0008013">
    <property type="term" value="F:beta-catenin binding"/>
    <property type="evidence" value="ECO:0007669"/>
    <property type="project" value="TreeGrafter"/>
</dbReference>
<keyword evidence="7" id="KW-0812">Transmembrane</keyword>
<proteinExistence type="predicted"/>
<dbReference type="PROSITE" id="PS50268">
    <property type="entry name" value="CADHERIN_2"/>
    <property type="match status" value="3"/>
</dbReference>
<dbReference type="EMBL" id="JAOTOJ010000002">
    <property type="protein sequence ID" value="KAK9406367.1"/>
    <property type="molecule type" value="Genomic_DNA"/>
</dbReference>
<evidence type="ECO:0000256" key="8">
    <source>
        <dbReference type="SAM" id="SignalP"/>
    </source>
</evidence>
<feature type="domain" description="Cadherin" evidence="9">
    <location>
        <begin position="458"/>
        <end position="559"/>
    </location>
</feature>